<reference evidence="1" key="1">
    <citation type="submission" date="2021-06" db="EMBL/GenBank/DDBJ databases">
        <authorList>
            <person name="Kallberg Y."/>
            <person name="Tangrot J."/>
            <person name="Rosling A."/>
        </authorList>
    </citation>
    <scope>NUCLEOTIDE SEQUENCE</scope>
    <source>
        <strain evidence="1">MA453B</strain>
    </source>
</reference>
<accession>A0A9N9CJP9</accession>
<proteinExistence type="predicted"/>
<gene>
    <name evidence="1" type="ORF">DERYTH_LOCUS7897</name>
</gene>
<feature type="non-terminal residue" evidence="1">
    <location>
        <position position="1"/>
    </location>
</feature>
<sequence length="43" mass="5158">FFDLFFSFFAFPKDLPPLAYMCCRACTNFILWTHKYGKSLVDR</sequence>
<dbReference type="AlphaFoldDB" id="A0A9N9CJP9"/>
<keyword evidence="2" id="KW-1185">Reference proteome</keyword>
<name>A0A9N9CJP9_9GLOM</name>
<evidence type="ECO:0000313" key="1">
    <source>
        <dbReference type="EMBL" id="CAG8606160.1"/>
    </source>
</evidence>
<evidence type="ECO:0000313" key="2">
    <source>
        <dbReference type="Proteomes" id="UP000789405"/>
    </source>
</evidence>
<comment type="caution">
    <text evidence="1">The sequence shown here is derived from an EMBL/GenBank/DDBJ whole genome shotgun (WGS) entry which is preliminary data.</text>
</comment>
<organism evidence="1 2">
    <name type="scientific">Dentiscutata erythropus</name>
    <dbReference type="NCBI Taxonomy" id="1348616"/>
    <lineage>
        <taxon>Eukaryota</taxon>
        <taxon>Fungi</taxon>
        <taxon>Fungi incertae sedis</taxon>
        <taxon>Mucoromycota</taxon>
        <taxon>Glomeromycotina</taxon>
        <taxon>Glomeromycetes</taxon>
        <taxon>Diversisporales</taxon>
        <taxon>Gigasporaceae</taxon>
        <taxon>Dentiscutata</taxon>
    </lineage>
</organism>
<protein>
    <submittedName>
        <fullName evidence="1">20295_t:CDS:1</fullName>
    </submittedName>
</protein>
<dbReference type="EMBL" id="CAJVPY010003943">
    <property type="protein sequence ID" value="CAG8606160.1"/>
    <property type="molecule type" value="Genomic_DNA"/>
</dbReference>
<dbReference type="Proteomes" id="UP000789405">
    <property type="component" value="Unassembled WGS sequence"/>
</dbReference>